<dbReference type="RefSeq" id="WP_090635364.1">
    <property type="nucleotide sequence ID" value="NZ_CVRB01000003.1"/>
</dbReference>
<sequence length="206" mass="23476" precursor="true">MARRVLRSLSFPLMALALVFSWVFSFEGKANAASPTSSPVQDLKIDTLDGVKYSSDDHKKIAGIVIEKSNQGERVLGFSTVQKYEAYQQQVKEFSPNKDLGIMSGTDYFYEHTSYDGYGKYVTLSSGTWTYATGVRWGSFWNDRISSLNVAPWSWVTLFQHNNYGGYYITFSNRTSYYFFNNLTSWRMANGTSWNDQVSSIQTGNY</sequence>
<accession>A0A0U1NYM3</accession>
<gene>
    <name evidence="1" type="ORF">BN000_03034</name>
</gene>
<dbReference type="EMBL" id="CVRB01000003">
    <property type="protein sequence ID" value="CRK83077.1"/>
    <property type="molecule type" value="Genomic_DNA"/>
</dbReference>
<dbReference type="Proteomes" id="UP000199087">
    <property type="component" value="Unassembled WGS sequence"/>
</dbReference>
<dbReference type="Gene3D" id="2.60.20.10">
    <property type="entry name" value="Crystallins"/>
    <property type="match status" value="1"/>
</dbReference>
<dbReference type="OrthoDB" id="2865947at2"/>
<protein>
    <submittedName>
        <fullName evidence="1">Uncharacterized protein</fullName>
    </submittedName>
</protein>
<proteinExistence type="predicted"/>
<keyword evidence="2" id="KW-1185">Reference proteome</keyword>
<organism evidence="1 2">
    <name type="scientific">Neobacillus massiliamazoniensis</name>
    <dbReference type="NCBI Taxonomy" id="1499688"/>
    <lineage>
        <taxon>Bacteria</taxon>
        <taxon>Bacillati</taxon>
        <taxon>Bacillota</taxon>
        <taxon>Bacilli</taxon>
        <taxon>Bacillales</taxon>
        <taxon>Bacillaceae</taxon>
        <taxon>Neobacillus</taxon>
    </lineage>
</organism>
<dbReference type="SUPFAM" id="SSF49695">
    <property type="entry name" value="gamma-Crystallin-like"/>
    <property type="match status" value="1"/>
</dbReference>
<reference evidence="2" key="1">
    <citation type="submission" date="2015-05" db="EMBL/GenBank/DDBJ databases">
        <authorList>
            <person name="Urmite Genomes"/>
        </authorList>
    </citation>
    <scope>NUCLEOTIDE SEQUENCE [LARGE SCALE GENOMIC DNA]</scope>
    <source>
        <strain evidence="2">LF1</strain>
    </source>
</reference>
<evidence type="ECO:0000313" key="2">
    <source>
        <dbReference type="Proteomes" id="UP000199087"/>
    </source>
</evidence>
<dbReference type="InterPro" id="IPR011024">
    <property type="entry name" value="G_crystallin-like"/>
</dbReference>
<name>A0A0U1NYM3_9BACI</name>
<evidence type="ECO:0000313" key="1">
    <source>
        <dbReference type="EMBL" id="CRK83077.1"/>
    </source>
</evidence>
<dbReference type="AlphaFoldDB" id="A0A0U1NYM3"/>